<keyword evidence="1 11" id="KW-0963">Cytoplasm</keyword>
<feature type="domain" description="tRNA-specific 2-thiouridylase MnmA-like central" evidence="13">
    <location>
        <begin position="210"/>
        <end position="272"/>
    </location>
</feature>
<proteinExistence type="inferred from homology"/>
<dbReference type="GO" id="GO:0005524">
    <property type="term" value="F:ATP binding"/>
    <property type="evidence" value="ECO:0007669"/>
    <property type="project" value="UniProtKB-KW"/>
</dbReference>
<evidence type="ECO:0000256" key="5">
    <source>
        <dbReference type="ARBA" id="ARBA00022741"/>
    </source>
</evidence>
<dbReference type="NCBIfam" id="TIGR00420">
    <property type="entry name" value="trmU"/>
    <property type="match status" value="1"/>
</dbReference>
<dbReference type="KEGG" id="cbv:U729_2551"/>
<evidence type="ECO:0000256" key="1">
    <source>
        <dbReference type="ARBA" id="ARBA00022490"/>
    </source>
</evidence>
<evidence type="ECO:0000256" key="4">
    <source>
        <dbReference type="ARBA" id="ARBA00022694"/>
    </source>
</evidence>
<feature type="domain" description="tRNA-specific 2-thiouridylase MnmA-like C-terminal" evidence="12">
    <location>
        <begin position="281"/>
        <end position="355"/>
    </location>
</feature>
<keyword evidence="6 11" id="KW-0067">ATP-binding</keyword>
<protein>
    <recommendedName>
        <fullName evidence="11">tRNA-specific 2-thiouridylase MnmA</fullName>
        <ecNumber evidence="11">2.8.1.13</ecNumber>
    </recommendedName>
</protein>
<dbReference type="NCBIfam" id="NF001138">
    <property type="entry name" value="PRK00143.1"/>
    <property type="match status" value="1"/>
</dbReference>
<dbReference type="FunFam" id="2.30.30.280:FF:000001">
    <property type="entry name" value="tRNA-specific 2-thiouridylase MnmA"/>
    <property type="match status" value="1"/>
</dbReference>
<dbReference type="Gene3D" id="2.30.30.280">
    <property type="entry name" value="Adenine nucleotide alpha hydrolases-like domains"/>
    <property type="match status" value="1"/>
</dbReference>
<evidence type="ECO:0000313" key="14">
    <source>
        <dbReference type="EMBL" id="AIY82899.1"/>
    </source>
</evidence>
<feature type="active site" description="Nucleophile" evidence="11">
    <location>
        <position position="104"/>
    </location>
</feature>
<evidence type="ECO:0000256" key="2">
    <source>
        <dbReference type="ARBA" id="ARBA00022555"/>
    </source>
</evidence>
<dbReference type="InterPro" id="IPR046885">
    <property type="entry name" value="MnmA-like_C"/>
</dbReference>
<feature type="region of interest" description="Interaction with tRNA" evidence="11">
    <location>
        <begin position="306"/>
        <end position="307"/>
    </location>
</feature>
<dbReference type="EC" id="2.8.1.13" evidence="11"/>
<keyword evidence="5 11" id="KW-0547">Nucleotide-binding</keyword>
<dbReference type="GO" id="GO:0032259">
    <property type="term" value="P:methylation"/>
    <property type="evidence" value="ECO:0007669"/>
    <property type="project" value="UniProtKB-KW"/>
</dbReference>
<evidence type="ECO:0000259" key="12">
    <source>
        <dbReference type="Pfam" id="PF20258"/>
    </source>
</evidence>
<keyword evidence="7 11" id="KW-0694">RNA-binding</keyword>
<dbReference type="HOGENOM" id="CLU_035188_0_0_9"/>
<evidence type="ECO:0000256" key="3">
    <source>
        <dbReference type="ARBA" id="ARBA00022679"/>
    </source>
</evidence>
<dbReference type="eggNOG" id="COG0482">
    <property type="taxonomic scope" value="Bacteria"/>
</dbReference>
<comment type="function">
    <text evidence="10 11">Catalyzes the 2-thiolation of uridine at the wobble position (U34) of tRNA, leading to the formation of s(2)U34.</text>
</comment>
<dbReference type="GO" id="GO:0000049">
    <property type="term" value="F:tRNA binding"/>
    <property type="evidence" value="ECO:0007669"/>
    <property type="project" value="UniProtKB-KW"/>
</dbReference>
<dbReference type="InterPro" id="IPR046884">
    <property type="entry name" value="MnmA-like_central"/>
</dbReference>
<organism evidence="14 15">
    <name type="scientific">Clostridium baratii str. Sullivan</name>
    <dbReference type="NCBI Taxonomy" id="1415775"/>
    <lineage>
        <taxon>Bacteria</taxon>
        <taxon>Bacillati</taxon>
        <taxon>Bacillota</taxon>
        <taxon>Clostridia</taxon>
        <taxon>Eubacteriales</taxon>
        <taxon>Clostridiaceae</taxon>
        <taxon>Clostridium</taxon>
    </lineage>
</organism>
<dbReference type="Pfam" id="PF03054">
    <property type="entry name" value="tRNA_Me_trans"/>
    <property type="match status" value="1"/>
</dbReference>
<dbReference type="EMBL" id="CP006905">
    <property type="protein sequence ID" value="AIY82899.1"/>
    <property type="molecule type" value="Genomic_DNA"/>
</dbReference>
<gene>
    <name evidence="14" type="primary">trmU</name>
    <name evidence="11" type="synonym">mnmA</name>
    <name evidence="14" type="ORF">U729_2551</name>
</gene>
<dbReference type="RefSeq" id="WP_039315638.1">
    <property type="nucleotide sequence ID" value="NZ_CP006905.1"/>
</dbReference>
<comment type="catalytic activity">
    <reaction evidence="9 11">
        <text>S-sulfanyl-L-cysteinyl-[protein] + uridine(34) in tRNA + AH2 + ATP = 2-thiouridine(34) in tRNA + L-cysteinyl-[protein] + A + AMP + diphosphate + H(+)</text>
        <dbReference type="Rhea" id="RHEA:47032"/>
        <dbReference type="Rhea" id="RHEA-COMP:10131"/>
        <dbReference type="Rhea" id="RHEA-COMP:11726"/>
        <dbReference type="Rhea" id="RHEA-COMP:11727"/>
        <dbReference type="Rhea" id="RHEA-COMP:11728"/>
        <dbReference type="ChEBI" id="CHEBI:13193"/>
        <dbReference type="ChEBI" id="CHEBI:15378"/>
        <dbReference type="ChEBI" id="CHEBI:17499"/>
        <dbReference type="ChEBI" id="CHEBI:29950"/>
        <dbReference type="ChEBI" id="CHEBI:30616"/>
        <dbReference type="ChEBI" id="CHEBI:33019"/>
        <dbReference type="ChEBI" id="CHEBI:61963"/>
        <dbReference type="ChEBI" id="CHEBI:65315"/>
        <dbReference type="ChEBI" id="CHEBI:87170"/>
        <dbReference type="ChEBI" id="CHEBI:456215"/>
        <dbReference type="EC" id="2.8.1.13"/>
    </reaction>
</comment>
<dbReference type="Pfam" id="PF20259">
    <property type="entry name" value="tRNA_Me_trans_M"/>
    <property type="match status" value="1"/>
</dbReference>
<feature type="binding site" evidence="11">
    <location>
        <position position="35"/>
    </location>
    <ligand>
        <name>ATP</name>
        <dbReference type="ChEBI" id="CHEBI:30616"/>
    </ligand>
</feature>
<feature type="site" description="Interaction with tRNA" evidence="11">
    <location>
        <position position="339"/>
    </location>
</feature>
<dbReference type="GO" id="GO:0002143">
    <property type="term" value="P:tRNA wobble position uridine thiolation"/>
    <property type="evidence" value="ECO:0007669"/>
    <property type="project" value="TreeGrafter"/>
</dbReference>
<evidence type="ECO:0000256" key="9">
    <source>
        <dbReference type="ARBA" id="ARBA00051542"/>
    </source>
</evidence>
<dbReference type="Gene3D" id="3.40.50.620">
    <property type="entry name" value="HUPs"/>
    <property type="match status" value="1"/>
</dbReference>
<dbReference type="InterPro" id="IPR023382">
    <property type="entry name" value="MnmA-like_central_sf"/>
</dbReference>
<dbReference type="PANTHER" id="PTHR11933:SF5">
    <property type="entry name" value="MITOCHONDRIAL TRNA-SPECIFIC 2-THIOURIDYLASE 1"/>
    <property type="match status" value="1"/>
</dbReference>
<keyword evidence="8" id="KW-1015">Disulfide bond</keyword>
<dbReference type="InterPro" id="IPR004506">
    <property type="entry name" value="MnmA-like"/>
</dbReference>
<reference evidence="14 15" key="1">
    <citation type="journal article" date="2015" name="Infect. Genet. Evol.">
        <title>Genomic sequences of six botulinum neurotoxin-producing strains representing three clostridial species illustrate the mobility and diversity of botulinum neurotoxin genes.</title>
        <authorList>
            <person name="Smith T.J."/>
            <person name="Hill K.K."/>
            <person name="Xie G."/>
            <person name="Foley B.T."/>
            <person name="Williamson C.H."/>
            <person name="Foster J.T."/>
            <person name="Johnson S.L."/>
            <person name="Chertkov O."/>
            <person name="Teshima H."/>
            <person name="Gibbons H.S."/>
            <person name="Johnsky L.A."/>
            <person name="Karavis M.A."/>
            <person name="Smith L.A."/>
        </authorList>
    </citation>
    <scope>NUCLEOTIDE SEQUENCE [LARGE SCALE GENOMIC DNA]</scope>
    <source>
        <strain evidence="14">Sullivan</strain>
    </source>
</reference>
<feature type="region of interest" description="Interaction with tRNA" evidence="11">
    <location>
        <begin position="150"/>
        <end position="152"/>
    </location>
</feature>
<keyword evidence="15" id="KW-1185">Reference proteome</keyword>
<dbReference type="SUPFAM" id="SSF52402">
    <property type="entry name" value="Adenine nucleotide alpha hydrolases-like"/>
    <property type="match status" value="1"/>
</dbReference>
<dbReference type="CDD" id="cd01998">
    <property type="entry name" value="MnmA_TRMU-like"/>
    <property type="match status" value="1"/>
</dbReference>
<dbReference type="GO" id="GO:0005737">
    <property type="term" value="C:cytoplasm"/>
    <property type="evidence" value="ECO:0007669"/>
    <property type="project" value="UniProtKB-SubCell"/>
</dbReference>
<dbReference type="Pfam" id="PF20258">
    <property type="entry name" value="tRNA_Me_trans_C"/>
    <property type="match status" value="1"/>
</dbReference>
<comment type="caution">
    <text evidence="11">Lacks conserved residue(s) required for the propagation of feature annotation.</text>
</comment>
<dbReference type="PANTHER" id="PTHR11933">
    <property type="entry name" value="TRNA 5-METHYLAMINOMETHYL-2-THIOURIDYLATE -METHYLTRANSFERASE"/>
    <property type="match status" value="1"/>
</dbReference>
<dbReference type="Proteomes" id="UP000030635">
    <property type="component" value="Chromosome"/>
</dbReference>
<dbReference type="STRING" id="1561.NPD11_482"/>
<feature type="binding site" evidence="11">
    <location>
        <begin position="9"/>
        <end position="16"/>
    </location>
    <ligand>
        <name>ATP</name>
        <dbReference type="ChEBI" id="CHEBI:30616"/>
    </ligand>
</feature>
<dbReference type="OrthoDB" id="9800696at2"/>
<dbReference type="GO" id="GO:0008168">
    <property type="term" value="F:methyltransferase activity"/>
    <property type="evidence" value="ECO:0007669"/>
    <property type="project" value="UniProtKB-KW"/>
</dbReference>
<evidence type="ECO:0000256" key="11">
    <source>
        <dbReference type="HAMAP-Rule" id="MF_00144"/>
    </source>
</evidence>
<evidence type="ECO:0000256" key="7">
    <source>
        <dbReference type="ARBA" id="ARBA00022884"/>
    </source>
</evidence>
<dbReference type="AlphaFoldDB" id="A0A0A7FTE2"/>
<dbReference type="HAMAP" id="MF_00144">
    <property type="entry name" value="tRNA_thiouridyl_MnmA"/>
    <property type="match status" value="1"/>
</dbReference>
<name>A0A0A7FTE2_9CLOT</name>
<dbReference type="FunFam" id="3.40.50.620:FF:000115">
    <property type="entry name" value="tRNA-specific 2-thiouridylase MnmA"/>
    <property type="match status" value="1"/>
</dbReference>
<keyword evidence="2 11" id="KW-0820">tRNA-binding</keyword>
<keyword evidence="3 11" id="KW-0808">Transferase</keyword>
<feature type="site" description="Interaction with tRNA" evidence="11">
    <location>
        <position position="129"/>
    </location>
</feature>
<evidence type="ECO:0000259" key="13">
    <source>
        <dbReference type="Pfam" id="PF20259"/>
    </source>
</evidence>
<keyword evidence="14" id="KW-0489">Methyltransferase</keyword>
<dbReference type="GO" id="GO:0103016">
    <property type="term" value="F:tRNA-uridine 2-sulfurtransferase activity"/>
    <property type="evidence" value="ECO:0007669"/>
    <property type="project" value="UniProtKB-EC"/>
</dbReference>
<keyword evidence="4 11" id="KW-0819">tRNA processing</keyword>
<dbReference type="FunFam" id="2.40.30.10:FF:000023">
    <property type="entry name" value="tRNA-specific 2-thiouridylase MnmA"/>
    <property type="match status" value="1"/>
</dbReference>
<accession>A0A0A7FTE2</accession>
<sequence length="359" mass="40200">MEKKKVVVGMSGGVDSSVAAYLLKKQGYDVIGITMKLWQGDKEYEEKEGGCCSLSSVEDARRVCEKLDIPFYVLNFKDSFKENVVKYFVQEYIDGKTPNPCIACNKHLKFDELLRKARGIGAEYVATGHYAKIEERDGRYLLIRSDDDRKDQTYALYNFTQDQLAHTLMPCGEFTKDKIREIAKEIGLAVHNKKDSEEICFIPDNNHGRFIKEERPDDVKPGNFVDTKGNILGQHKGIVYYTIGQRKGLGLALGKPVFVIDIRPKTNEVVIGSEENIFKTDLVAKDVNFIPFDELKGEIKVQAKVRYAAKPADAVIRPLPGGKVKVSFTEKQRAITKGQSVVFYDGEIVVGGGIIEGLA</sequence>
<comment type="subcellular location">
    <subcellularLocation>
        <location evidence="11">Cytoplasm</location>
    </subcellularLocation>
</comment>
<evidence type="ECO:0000256" key="8">
    <source>
        <dbReference type="ARBA" id="ARBA00023157"/>
    </source>
</evidence>
<feature type="active site" description="Cysteine persulfide intermediate" evidence="11">
    <location>
        <position position="200"/>
    </location>
</feature>
<evidence type="ECO:0000313" key="15">
    <source>
        <dbReference type="Proteomes" id="UP000030635"/>
    </source>
</evidence>
<evidence type="ECO:0000256" key="10">
    <source>
        <dbReference type="ARBA" id="ARBA00056575"/>
    </source>
</evidence>
<comment type="similarity">
    <text evidence="11">Belongs to the MnmA/TRMU family.</text>
</comment>
<feature type="binding site" evidence="11">
    <location>
        <position position="128"/>
    </location>
    <ligand>
        <name>ATP</name>
        <dbReference type="ChEBI" id="CHEBI:30616"/>
    </ligand>
</feature>
<dbReference type="Gene3D" id="2.40.30.10">
    <property type="entry name" value="Translation factors"/>
    <property type="match status" value="1"/>
</dbReference>
<dbReference type="InterPro" id="IPR014729">
    <property type="entry name" value="Rossmann-like_a/b/a_fold"/>
</dbReference>
<evidence type="ECO:0000256" key="6">
    <source>
        <dbReference type="ARBA" id="ARBA00022840"/>
    </source>
</evidence>